<keyword evidence="2" id="KW-0378">Hydrolase</keyword>
<comment type="caution">
    <text evidence="4">The sequence shown here is derived from an EMBL/GenBank/DDBJ whole genome shotgun (WGS) entry which is preliminary data.</text>
</comment>
<dbReference type="GO" id="GO:0016818">
    <property type="term" value="F:hydrolase activity, acting on acid anhydrides, in phosphorus-containing anhydrides"/>
    <property type="evidence" value="ECO:0007669"/>
    <property type="project" value="InterPro"/>
</dbReference>
<dbReference type="Pfam" id="PF08797">
    <property type="entry name" value="HIRAN"/>
    <property type="match status" value="1"/>
</dbReference>
<evidence type="ECO:0000313" key="5">
    <source>
        <dbReference type="Proteomes" id="UP000230390"/>
    </source>
</evidence>
<dbReference type="RefSeq" id="WP_099789991.1">
    <property type="nucleotide sequence ID" value="NZ_JBHLYV010000012.1"/>
</dbReference>
<accession>A0A2G8TCT9</accession>
<evidence type="ECO:0000259" key="3">
    <source>
        <dbReference type="Pfam" id="PF08797"/>
    </source>
</evidence>
<name>A0A2G8TCT9_9BURK</name>
<organism evidence="4 5">
    <name type="scientific">Massilia eurypsychrophila</name>
    <dbReference type="NCBI Taxonomy" id="1485217"/>
    <lineage>
        <taxon>Bacteria</taxon>
        <taxon>Pseudomonadati</taxon>
        <taxon>Pseudomonadota</taxon>
        <taxon>Betaproteobacteria</taxon>
        <taxon>Burkholderiales</taxon>
        <taxon>Oxalobacteraceae</taxon>
        <taxon>Telluria group</taxon>
        <taxon>Massilia</taxon>
    </lineage>
</organism>
<dbReference type="InterPro" id="IPR014905">
    <property type="entry name" value="HIRAN"/>
</dbReference>
<evidence type="ECO:0000256" key="1">
    <source>
        <dbReference type="ARBA" id="ARBA00022723"/>
    </source>
</evidence>
<evidence type="ECO:0000256" key="2">
    <source>
        <dbReference type="ARBA" id="ARBA00022801"/>
    </source>
</evidence>
<dbReference type="Proteomes" id="UP000230390">
    <property type="component" value="Unassembled WGS sequence"/>
</dbReference>
<proteinExistence type="predicted"/>
<dbReference type="Gene3D" id="3.30.70.2330">
    <property type="match status" value="1"/>
</dbReference>
<dbReference type="OrthoDB" id="8756942at2"/>
<dbReference type="GO" id="GO:0008270">
    <property type="term" value="F:zinc ion binding"/>
    <property type="evidence" value="ECO:0007669"/>
    <property type="project" value="InterPro"/>
</dbReference>
<sequence>MSNEIPQITGPGNFDIEVVGEAFYQDQFLKVCGPKTVAGFDLEVRAHLQLESDNKFDRQAVAVLLGGGKVGHLPKDLAREFRRAVKAGGLSAFTMFECAGHVRGGWDKGDGNAGYFGIWLDLPDDEDDE</sequence>
<dbReference type="EMBL" id="PDOC01000010">
    <property type="protein sequence ID" value="PIL43875.1"/>
    <property type="molecule type" value="Genomic_DNA"/>
</dbReference>
<dbReference type="GO" id="GO:0003676">
    <property type="term" value="F:nucleic acid binding"/>
    <property type="evidence" value="ECO:0007669"/>
    <property type="project" value="InterPro"/>
</dbReference>
<gene>
    <name evidence="4" type="ORF">CR105_16120</name>
</gene>
<reference evidence="4 5" key="1">
    <citation type="submission" date="2017-10" db="EMBL/GenBank/DDBJ databases">
        <title>Massilia psychrophilum sp. nov., a novel purple-pigmented bacterium isolated from Tianshan glacier, Xinjiang Municipality, China.</title>
        <authorList>
            <person name="Wang H."/>
        </authorList>
    </citation>
    <scope>NUCLEOTIDE SEQUENCE [LARGE SCALE GENOMIC DNA]</scope>
    <source>
        <strain evidence="4 5">JCM 30074</strain>
    </source>
</reference>
<feature type="domain" description="HIRAN" evidence="3">
    <location>
        <begin position="12"/>
        <end position="92"/>
    </location>
</feature>
<dbReference type="AlphaFoldDB" id="A0A2G8TCT9"/>
<protein>
    <recommendedName>
        <fullName evidence="3">HIRAN domain-containing protein</fullName>
    </recommendedName>
</protein>
<evidence type="ECO:0000313" key="4">
    <source>
        <dbReference type="EMBL" id="PIL43875.1"/>
    </source>
</evidence>
<keyword evidence="1" id="KW-0479">Metal-binding</keyword>
<keyword evidence="5" id="KW-1185">Reference proteome</keyword>